<dbReference type="NCBIfam" id="NF007128">
    <property type="entry name" value="PRK09569.1"/>
    <property type="match status" value="1"/>
</dbReference>
<dbReference type="PROSITE" id="PS00480">
    <property type="entry name" value="CITRATE_SYNTHASE"/>
    <property type="match status" value="1"/>
</dbReference>
<dbReference type="GO" id="GO:0006099">
    <property type="term" value="P:tricarboxylic acid cycle"/>
    <property type="evidence" value="ECO:0007669"/>
    <property type="project" value="UniProtKB-UniPathway"/>
</dbReference>
<comment type="subcellular location">
    <subcellularLocation>
        <location evidence="1">Mitochondrion matrix</location>
    </subcellularLocation>
</comment>
<reference evidence="9" key="2">
    <citation type="journal article" date="2015" name="Gigascience">
        <title>Reconstructing a comprehensive transcriptome assembly of a white-pupal translocated strain of the pest fruit fly Bactrocera cucurbitae.</title>
        <authorList>
            <person name="Sim S.B."/>
            <person name="Calla B."/>
            <person name="Hall B."/>
            <person name="DeRego T."/>
            <person name="Geib S.M."/>
        </authorList>
    </citation>
    <scope>NUCLEOTIDE SEQUENCE</scope>
</reference>
<dbReference type="InterPro" id="IPR010109">
    <property type="entry name" value="Citrate_synthase_euk"/>
</dbReference>
<feature type="active site" evidence="6">
    <location>
        <position position="415"/>
    </location>
</feature>
<accession>A0A0A1X580</accession>
<dbReference type="NCBIfam" id="TIGR01793">
    <property type="entry name" value="cit_synth_euk"/>
    <property type="match status" value="1"/>
</dbReference>
<reference evidence="9" key="1">
    <citation type="submission" date="2014-11" db="EMBL/GenBank/DDBJ databases">
        <authorList>
            <person name="Geib S."/>
        </authorList>
    </citation>
    <scope>NUCLEOTIDE SEQUENCE</scope>
</reference>
<dbReference type="PRINTS" id="PR00143">
    <property type="entry name" value="CITRTSNTHASE"/>
</dbReference>
<gene>
    <name evidence="9" type="primary">CISY_0</name>
    <name evidence="9" type="ORF">g.57913</name>
</gene>
<dbReference type="Pfam" id="PF00285">
    <property type="entry name" value="Citrate_synt"/>
    <property type="match status" value="1"/>
</dbReference>
<dbReference type="EMBL" id="GBXI01008030">
    <property type="protein sequence ID" value="JAD06262.1"/>
    <property type="molecule type" value="Transcribed_RNA"/>
</dbReference>
<dbReference type="GO" id="GO:0006101">
    <property type="term" value="P:citrate metabolic process"/>
    <property type="evidence" value="ECO:0007669"/>
    <property type="project" value="InterPro"/>
</dbReference>
<feature type="region of interest" description="Disordered" evidence="8">
    <location>
        <begin position="477"/>
        <end position="508"/>
    </location>
</feature>
<evidence type="ECO:0000256" key="8">
    <source>
        <dbReference type="SAM" id="MobiDB-lite"/>
    </source>
</evidence>
<dbReference type="GO" id="GO:0005759">
    <property type="term" value="C:mitochondrial matrix"/>
    <property type="evidence" value="ECO:0007669"/>
    <property type="project" value="UniProtKB-SubCell"/>
</dbReference>
<evidence type="ECO:0000256" key="5">
    <source>
        <dbReference type="ARBA" id="ARBA00022679"/>
    </source>
</evidence>
<feature type="active site" evidence="6">
    <location>
        <position position="313"/>
    </location>
</feature>
<evidence type="ECO:0000256" key="4">
    <source>
        <dbReference type="ARBA" id="ARBA00011738"/>
    </source>
</evidence>
<dbReference type="SUPFAM" id="SSF48256">
    <property type="entry name" value="Citrate synthase"/>
    <property type="match status" value="1"/>
</dbReference>
<feature type="compositionally biased region" description="Basic and acidic residues" evidence="8">
    <location>
        <begin position="477"/>
        <end position="502"/>
    </location>
</feature>
<evidence type="ECO:0000256" key="2">
    <source>
        <dbReference type="ARBA" id="ARBA00004751"/>
    </source>
</evidence>
<dbReference type="PANTHER" id="PTHR11739:SF8">
    <property type="entry name" value="CITRATE SYNTHASE, MITOCHONDRIAL"/>
    <property type="match status" value="1"/>
</dbReference>
<organism evidence="9">
    <name type="scientific">Zeugodacus cucurbitae</name>
    <name type="common">Melon fruit fly</name>
    <name type="synonym">Bactrocera cucurbitae</name>
    <dbReference type="NCBI Taxonomy" id="28588"/>
    <lineage>
        <taxon>Eukaryota</taxon>
        <taxon>Metazoa</taxon>
        <taxon>Ecdysozoa</taxon>
        <taxon>Arthropoda</taxon>
        <taxon>Hexapoda</taxon>
        <taxon>Insecta</taxon>
        <taxon>Pterygota</taxon>
        <taxon>Neoptera</taxon>
        <taxon>Endopterygota</taxon>
        <taxon>Diptera</taxon>
        <taxon>Brachycera</taxon>
        <taxon>Muscomorpha</taxon>
        <taxon>Tephritoidea</taxon>
        <taxon>Tephritidae</taxon>
        <taxon>Zeugodacus</taxon>
        <taxon>Zeugodacus</taxon>
    </lineage>
</organism>
<keyword evidence="5 7" id="KW-0808">Transferase</keyword>
<dbReference type="InterPro" id="IPR036969">
    <property type="entry name" value="Citrate_synthase_sf"/>
</dbReference>
<dbReference type="Gene3D" id="1.10.580.10">
    <property type="entry name" value="Citrate Synthase, domain 1"/>
    <property type="match status" value="1"/>
</dbReference>
<dbReference type="InterPro" id="IPR019810">
    <property type="entry name" value="Citrate_synthase_AS"/>
</dbReference>
<dbReference type="AlphaFoldDB" id="A0A0A1X580"/>
<dbReference type="InterPro" id="IPR016143">
    <property type="entry name" value="Citrate_synth-like_sm_a-sub"/>
</dbReference>
<dbReference type="FunFam" id="1.10.580.10:FF:000001">
    <property type="entry name" value="Citrate synthase"/>
    <property type="match status" value="1"/>
</dbReference>
<comment type="similarity">
    <text evidence="3 7">Belongs to the citrate synthase family.</text>
</comment>
<dbReference type="InterPro" id="IPR002020">
    <property type="entry name" value="Citrate_synthase"/>
</dbReference>
<sequence>MSVLGRSSHRCVRSLGQNVSGVFTRCNSSSKCDAKDGGKGGKGDLRTVLTEKIKSEQERIKKFVKEHGKTKVGEVSISQIYGGMRGIPALLCETSILDPDEGIRFRGLSIPECHEKLPKAECGDEPLPEAIFWLLLTADVPTAEQAKMITDEWNAKGELPDYVKKMLDNLPKELHPMTHFSMAVTSLNKHSKFLKAYHKGVKRTEFWKYSLEDGMILLAKLPSIAARIYRNIYHNGKGCDTIDKKLDWSANYARMLGFNDPFFSEVLRLYLYVHCDHDSGNVSSHTTHLVASALSDPFLAYAAGLNGLAGPLHGLANQQVLVWIEKMQKELGSKNPPEEKIKEYVQKTLKSGQVIPGYGHAVLRKTDPRYLAQQVFADKYLPKYETYQLVRKIYKVVPPILQSLKKVRNPWANVDAHSGVLLQYYGLKEMQYYTVLFGVSRAIGAMSSITWHRALQIPIERPVSFTSDALMALVKKKESKAGEGDKCKAEDKGKGKDKEKGDKKPKKV</sequence>
<comment type="pathway">
    <text evidence="2">Carbohydrate metabolism; tricarboxylic acid cycle; isocitrate from oxaloacetate: step 1/2.</text>
</comment>
<dbReference type="InterPro" id="IPR016142">
    <property type="entry name" value="Citrate_synth-like_lrg_a-sub"/>
</dbReference>
<dbReference type="GO" id="GO:0046912">
    <property type="term" value="F:acyltransferase activity, acyl groups converted into alkyl on transfer"/>
    <property type="evidence" value="ECO:0007669"/>
    <property type="project" value="InterPro"/>
</dbReference>
<dbReference type="OrthoDB" id="8017587at2759"/>
<dbReference type="GO" id="GO:0005975">
    <property type="term" value="P:carbohydrate metabolic process"/>
    <property type="evidence" value="ECO:0007669"/>
    <property type="project" value="TreeGrafter"/>
</dbReference>
<dbReference type="UniPathway" id="UPA00223">
    <property type="reaction ID" value="UER00717"/>
</dbReference>
<dbReference type="Gene3D" id="1.10.230.10">
    <property type="entry name" value="Cytochrome P450-Terp, domain 2"/>
    <property type="match status" value="1"/>
</dbReference>
<dbReference type="PANTHER" id="PTHR11739">
    <property type="entry name" value="CITRATE SYNTHASE"/>
    <property type="match status" value="1"/>
</dbReference>
<evidence type="ECO:0000256" key="1">
    <source>
        <dbReference type="ARBA" id="ARBA00004305"/>
    </source>
</evidence>
<feature type="active site" evidence="6">
    <location>
        <position position="360"/>
    </location>
</feature>
<evidence type="ECO:0000256" key="6">
    <source>
        <dbReference type="PIRSR" id="PIRSR610109-1"/>
    </source>
</evidence>
<comment type="subunit">
    <text evidence="4">Homodimer.</text>
</comment>
<name>A0A0A1X580_ZEUCU</name>
<proteinExistence type="inferred from homology"/>
<evidence type="ECO:0000256" key="3">
    <source>
        <dbReference type="ARBA" id="ARBA00010566"/>
    </source>
</evidence>
<evidence type="ECO:0000256" key="7">
    <source>
        <dbReference type="RuleBase" id="RU000441"/>
    </source>
</evidence>
<evidence type="ECO:0000313" key="9">
    <source>
        <dbReference type="EMBL" id="JAD06262.1"/>
    </source>
</evidence>
<protein>
    <recommendedName>
        <fullName evidence="7">Citrate synthase</fullName>
    </recommendedName>
</protein>